<dbReference type="OrthoDB" id="2285229at2759"/>
<dbReference type="Pfam" id="PF00773">
    <property type="entry name" value="RNB"/>
    <property type="match status" value="2"/>
</dbReference>
<dbReference type="GO" id="GO:0003723">
    <property type="term" value="F:RNA binding"/>
    <property type="evidence" value="ECO:0007669"/>
    <property type="project" value="InterPro"/>
</dbReference>
<accession>A0A364KUJ9</accession>
<dbReference type="EMBL" id="MIKG01000005">
    <property type="protein sequence ID" value="RAO67213.1"/>
    <property type="molecule type" value="Genomic_DNA"/>
</dbReference>
<dbReference type="STRING" id="1196081.A0A364KUJ9"/>
<evidence type="ECO:0000259" key="1">
    <source>
        <dbReference type="SMART" id="SM00955"/>
    </source>
</evidence>
<sequence length="1044" mass="118104">MRMAYSVRWGQVNGKLTVPSRKFDAMRRYVCATCAHPQRRTLLTNTDPIRRRIPIAQQTGTIIASKRFASSVEDSETPDELRTKIDNIHLKTEFETRNDIREYLRKWQEQNVNHLDPIQGSDSSNTNSPHVGKLTGNMLNDGQAIYDDAVEKSYTSLGETSDYKIDMDENYETGDILEPGDLVGFFSGSNMATPAVYIRSVERQKQFYTLRGKWRVTSDKDIDIVIKGFAPPELTDALIPYLPDTAVSPNISMQEIAEGGVPRSAAAPLMAMLQQFSEKEAQLYRENAQRIDNLYRIIASPNKRTVMTLHEIAAQALQIGIDDVTPEALFMTQKALQRSPFLILADRSSVFSNRYLVRPKSFMHRFNTVIEWVREHQDHLGQLALHKPSNLADHPLQNFLLKARRIILQNRNIRSPTTMSNVGPSAQQFTTEDVPEGRVYQKVVTDQFDESDKFILEYLVHFSIPPQRLNMSSARYAAIHIMRATGLYTAIELQRGAISLFLQELGHHIDLESERVVALALKSASKPSKYKDDRMSDMRVDWGDLPIYCIDDPGAKEIDDGISLEPVAGSEDTFWLRVHIANPTAFMPHDDTIFENAARRLTTVYLPERHYPMLPTSFTSRSFSLAANSPTLTISAKVNLNGDVLETGITNGIARNVVYLTHAGLRKALGGQTKDPQIYTVGRNPPLHYLNQLSPESPAFTQEQSDTFTLMRKIMTQINNKWRENGGLTWPDSFNQQNPSIYTGNPISPFSVHPEKLDWEGGYYQGDPIILLPTNDVDPYDVPDLSKRNLVALVMRFACHIAGRWSADRNIPLVYDGTYFHPEYPPLTPERLKRFTADDWLRFAPPKGYSASSVLPHAGLGVDAYTKATSPLRRYSDLVAHYQIEAALRYEKQHSKKFNGAESEAASALPFSTKQIDSLLEEMKAKYPLINSVQNQSRTFWVCQFLFRAFYFGECDNLPDTFACMVRQPVQGVSTTDANYVGAYAADNLPLGIRVQLFVTEEFRDLDTLSTVEAKIVAVNMAKHVVEMEVVRKVKGWERTGDWA</sequence>
<protein>
    <recommendedName>
        <fullName evidence="1">RNB domain-containing protein</fullName>
    </recommendedName>
</protein>
<dbReference type="InterPro" id="IPR056625">
    <property type="entry name" value="SH3_CYT4"/>
</dbReference>
<dbReference type="Pfam" id="PF23216">
    <property type="entry name" value="WHD_CYT4"/>
    <property type="match status" value="1"/>
</dbReference>
<dbReference type="GO" id="GO:0006402">
    <property type="term" value="P:mRNA catabolic process"/>
    <property type="evidence" value="ECO:0007669"/>
    <property type="project" value="TreeGrafter"/>
</dbReference>
<reference evidence="2 3" key="1">
    <citation type="journal article" date="2017" name="Biotechnol. Biofuels">
        <title>Differential beta-glucosidase expression as a function of carbon source availability in Talaromyces amestolkiae: a genomic and proteomic approach.</title>
        <authorList>
            <person name="de Eugenio L.I."/>
            <person name="Mendez-Liter J.A."/>
            <person name="Nieto-Dominguez M."/>
            <person name="Alonso L."/>
            <person name="Gil-Munoz J."/>
            <person name="Barriuso J."/>
            <person name="Prieto A."/>
            <person name="Martinez M.J."/>
        </authorList>
    </citation>
    <scope>NUCLEOTIDE SEQUENCE [LARGE SCALE GENOMIC DNA]</scope>
    <source>
        <strain evidence="2 3">CIB</strain>
    </source>
</reference>
<proteinExistence type="predicted"/>
<evidence type="ECO:0000313" key="3">
    <source>
        <dbReference type="Proteomes" id="UP000249363"/>
    </source>
</evidence>
<dbReference type="Pfam" id="PF23214">
    <property type="entry name" value="SH3_CYT4"/>
    <property type="match status" value="1"/>
</dbReference>
<dbReference type="SUPFAM" id="SSF50249">
    <property type="entry name" value="Nucleic acid-binding proteins"/>
    <property type="match status" value="1"/>
</dbReference>
<dbReference type="Proteomes" id="UP000249363">
    <property type="component" value="Unassembled WGS sequence"/>
</dbReference>
<dbReference type="SMART" id="SM00955">
    <property type="entry name" value="RNB"/>
    <property type="match status" value="1"/>
</dbReference>
<dbReference type="InterPro" id="IPR056624">
    <property type="entry name" value="WH_CYT4"/>
</dbReference>
<dbReference type="AlphaFoldDB" id="A0A364KUJ9"/>
<gene>
    <name evidence="2" type="ORF">BHQ10_003225</name>
</gene>
<comment type="caution">
    <text evidence="2">The sequence shown here is derived from an EMBL/GenBank/DDBJ whole genome shotgun (WGS) entry which is preliminary data.</text>
</comment>
<dbReference type="InterPro" id="IPR012340">
    <property type="entry name" value="NA-bd_OB-fold"/>
</dbReference>
<keyword evidence="3" id="KW-1185">Reference proteome</keyword>
<feature type="domain" description="RNB" evidence="1">
    <location>
        <begin position="539"/>
        <end position="890"/>
    </location>
</feature>
<dbReference type="PANTHER" id="PTHR23355:SF65">
    <property type="entry name" value="EXORIBONUCLEASE CYT-4, PUTATIVE (AFU_ORTHOLOGUE AFUA_7G01550)-RELATED"/>
    <property type="match status" value="1"/>
</dbReference>
<evidence type="ECO:0000313" key="2">
    <source>
        <dbReference type="EMBL" id="RAO67213.1"/>
    </source>
</evidence>
<dbReference type="InterPro" id="IPR001900">
    <property type="entry name" value="RNase_II/R"/>
</dbReference>
<dbReference type="GO" id="GO:0000175">
    <property type="term" value="F:3'-5'-RNA exonuclease activity"/>
    <property type="evidence" value="ECO:0007669"/>
    <property type="project" value="TreeGrafter"/>
</dbReference>
<organism evidence="2 3">
    <name type="scientific">Talaromyces amestolkiae</name>
    <dbReference type="NCBI Taxonomy" id="1196081"/>
    <lineage>
        <taxon>Eukaryota</taxon>
        <taxon>Fungi</taxon>
        <taxon>Dikarya</taxon>
        <taxon>Ascomycota</taxon>
        <taxon>Pezizomycotina</taxon>
        <taxon>Eurotiomycetes</taxon>
        <taxon>Eurotiomycetidae</taxon>
        <taxon>Eurotiales</taxon>
        <taxon>Trichocomaceae</taxon>
        <taxon>Talaromyces</taxon>
        <taxon>Talaromyces sect. Talaromyces</taxon>
    </lineage>
</organism>
<dbReference type="InterPro" id="IPR050180">
    <property type="entry name" value="RNR_Ribonuclease"/>
</dbReference>
<dbReference type="GeneID" id="63792441"/>
<dbReference type="PANTHER" id="PTHR23355">
    <property type="entry name" value="RIBONUCLEASE"/>
    <property type="match status" value="1"/>
</dbReference>
<dbReference type="GO" id="GO:0000932">
    <property type="term" value="C:P-body"/>
    <property type="evidence" value="ECO:0007669"/>
    <property type="project" value="TreeGrafter"/>
</dbReference>
<name>A0A364KUJ9_TALAM</name>
<dbReference type="RefSeq" id="XP_040731729.1">
    <property type="nucleotide sequence ID" value="XM_040875458.1"/>
</dbReference>